<comment type="caution">
    <text evidence="1">The sequence shown here is derived from an EMBL/GenBank/DDBJ whole genome shotgun (WGS) entry which is preliminary data.</text>
</comment>
<dbReference type="EMBL" id="JABFYL010000049">
    <property type="protein sequence ID" value="NVN53531.1"/>
    <property type="molecule type" value="Genomic_DNA"/>
</dbReference>
<dbReference type="Gene3D" id="1.10.357.10">
    <property type="entry name" value="Tetracycline Repressor, domain 2"/>
    <property type="match status" value="1"/>
</dbReference>
<dbReference type="RefSeq" id="WP_178361736.1">
    <property type="nucleotide sequence ID" value="NZ_JABFYL010000049.1"/>
</dbReference>
<dbReference type="Proteomes" id="UP000570517">
    <property type="component" value="Unassembled WGS sequence"/>
</dbReference>
<gene>
    <name evidence="1" type="ORF">HLY00_3879</name>
</gene>
<organism evidence="1 2">
    <name type="scientific">Mycolicibacterium hippocampi</name>
    <dbReference type="NCBI Taxonomy" id="659824"/>
    <lineage>
        <taxon>Bacteria</taxon>
        <taxon>Bacillati</taxon>
        <taxon>Actinomycetota</taxon>
        <taxon>Actinomycetes</taxon>
        <taxon>Mycobacteriales</taxon>
        <taxon>Mycobacteriaceae</taxon>
        <taxon>Mycolicibacterium</taxon>
    </lineage>
</organism>
<name>A0A850PT95_9MYCO</name>
<proteinExistence type="predicted"/>
<reference evidence="1 2" key="1">
    <citation type="submission" date="2020-05" db="EMBL/GenBank/DDBJ databases">
        <title>Draft genome sequence of Mycobacterium hippocampi DL, isolated from European seabass, Dicentrarchus labrax, reared in fish farms.</title>
        <authorList>
            <person name="Stathopoulou P."/>
            <person name="Asimakis E."/>
            <person name="Tzokas K."/>
            <person name="Batargias C."/>
            <person name="Tsiamis G."/>
        </authorList>
    </citation>
    <scope>NUCLEOTIDE SEQUENCE [LARGE SCALE GENOMIC DNA]</scope>
    <source>
        <strain evidence="1 2">DL</strain>
    </source>
</reference>
<evidence type="ECO:0000313" key="2">
    <source>
        <dbReference type="Proteomes" id="UP000570517"/>
    </source>
</evidence>
<evidence type="ECO:0000313" key="1">
    <source>
        <dbReference type="EMBL" id="NVN53531.1"/>
    </source>
</evidence>
<dbReference type="AlphaFoldDB" id="A0A850PT95"/>
<dbReference type="SUPFAM" id="SSF46689">
    <property type="entry name" value="Homeodomain-like"/>
    <property type="match status" value="1"/>
</dbReference>
<dbReference type="InterPro" id="IPR009057">
    <property type="entry name" value="Homeodomain-like_sf"/>
</dbReference>
<protein>
    <submittedName>
        <fullName evidence="1">Transcriptional regulator, AcrR family</fullName>
    </submittedName>
</protein>
<accession>A0A850PT95</accession>
<keyword evidence="2" id="KW-1185">Reference proteome</keyword>
<sequence>MTTRRSPNPVQRRRTLCDVAIRLLAEGGLKNATHLRIDRAAALPDGTTSFYFRTSSALLRAVAERVAELDLKDLTAATREARDASRPSGLAALVARSATGVRLVRTKARNELGLQAARDPVLAEALRGYTEVFSALIRDAVVQLQPPGSKTDSAVVDAQTYAVTTFVGGVMLSLATANRSVQTAVELDFYISAIVRGVGTEFAGATHRNRAIKRG</sequence>